<dbReference type="CDD" id="cd00054">
    <property type="entry name" value="EGF_CA"/>
    <property type="match status" value="1"/>
</dbReference>
<dbReference type="Gramene" id="BGIOSGA015265-TA">
    <property type="protein sequence ID" value="BGIOSGA015265-PA"/>
    <property type="gene ID" value="BGIOSGA015265"/>
</dbReference>
<dbReference type="FunFam" id="2.10.25.10:FF:000628">
    <property type="entry name" value="Wall-associated receptor kinase 2"/>
    <property type="match status" value="1"/>
</dbReference>
<dbReference type="HOGENOM" id="CLU_000288_43_5_1"/>
<dbReference type="InterPro" id="IPR025287">
    <property type="entry name" value="WAK_GUB"/>
</dbReference>
<dbReference type="GO" id="GO:0005509">
    <property type="term" value="F:calcium ion binding"/>
    <property type="evidence" value="ECO:0007669"/>
    <property type="project" value="InterPro"/>
</dbReference>
<dbReference type="PROSITE" id="PS01187">
    <property type="entry name" value="EGF_CA"/>
    <property type="match status" value="1"/>
</dbReference>
<dbReference type="STRING" id="39946.B8ASS5"/>
<evidence type="ECO:0000256" key="1">
    <source>
        <dbReference type="ARBA" id="ARBA00004167"/>
    </source>
</evidence>
<comment type="subcellular location">
    <subcellularLocation>
        <location evidence="1">Membrane</location>
        <topology evidence="1">Single-pass membrane protein</topology>
    </subcellularLocation>
</comment>
<dbReference type="GO" id="GO:0030247">
    <property type="term" value="F:polysaccharide binding"/>
    <property type="evidence" value="ECO:0007669"/>
    <property type="project" value="InterPro"/>
</dbReference>
<dbReference type="PANTHER" id="PTHR33491">
    <property type="entry name" value="OSJNBA0016N04.9 PROTEIN"/>
    <property type="match status" value="1"/>
</dbReference>
<dbReference type="Proteomes" id="UP000007015">
    <property type="component" value="Chromosome 4"/>
</dbReference>
<feature type="chain" id="PRO_5002867568" description="EGF-like calcium-binding domain-containing protein" evidence="4">
    <location>
        <begin position="18"/>
        <end position="488"/>
    </location>
</feature>
<dbReference type="FunFam" id="2.10.25.10:FF:000355">
    <property type="entry name" value="Wall-associated receptor kinase 3"/>
    <property type="match status" value="1"/>
</dbReference>
<proteinExistence type="predicted"/>
<evidence type="ECO:0000256" key="4">
    <source>
        <dbReference type="SAM" id="SignalP"/>
    </source>
</evidence>
<name>B8ASS5_ORYSI</name>
<accession>B8ASS5</accession>
<evidence type="ECO:0000259" key="5">
    <source>
        <dbReference type="SMART" id="SM00179"/>
    </source>
</evidence>
<evidence type="ECO:0000256" key="2">
    <source>
        <dbReference type="ARBA" id="ARBA00022729"/>
    </source>
</evidence>
<protein>
    <recommendedName>
        <fullName evidence="5">EGF-like calcium-binding domain-containing protein</fullName>
    </recommendedName>
</protein>
<organism evidence="6 7">
    <name type="scientific">Oryza sativa subsp. indica</name>
    <name type="common">Rice</name>
    <dbReference type="NCBI Taxonomy" id="39946"/>
    <lineage>
        <taxon>Eukaryota</taxon>
        <taxon>Viridiplantae</taxon>
        <taxon>Streptophyta</taxon>
        <taxon>Embryophyta</taxon>
        <taxon>Tracheophyta</taxon>
        <taxon>Spermatophyta</taxon>
        <taxon>Magnoliopsida</taxon>
        <taxon>Liliopsida</taxon>
        <taxon>Poales</taxon>
        <taxon>Poaceae</taxon>
        <taxon>BOP clade</taxon>
        <taxon>Oryzoideae</taxon>
        <taxon>Oryzeae</taxon>
        <taxon>Oryzinae</taxon>
        <taxon>Oryza</taxon>
        <taxon>Oryza sativa</taxon>
    </lineage>
</organism>
<dbReference type="SMART" id="SM00179">
    <property type="entry name" value="EGF_CA"/>
    <property type="match status" value="1"/>
</dbReference>
<reference evidence="6 7" key="1">
    <citation type="journal article" date="2005" name="PLoS Biol.">
        <title>The genomes of Oryza sativa: a history of duplications.</title>
        <authorList>
            <person name="Yu J."/>
            <person name="Wang J."/>
            <person name="Lin W."/>
            <person name="Li S."/>
            <person name="Li H."/>
            <person name="Zhou J."/>
            <person name="Ni P."/>
            <person name="Dong W."/>
            <person name="Hu S."/>
            <person name="Zeng C."/>
            <person name="Zhang J."/>
            <person name="Zhang Y."/>
            <person name="Li R."/>
            <person name="Xu Z."/>
            <person name="Li S."/>
            <person name="Li X."/>
            <person name="Zheng H."/>
            <person name="Cong L."/>
            <person name="Lin L."/>
            <person name="Yin J."/>
            <person name="Geng J."/>
            <person name="Li G."/>
            <person name="Shi J."/>
            <person name="Liu J."/>
            <person name="Lv H."/>
            <person name="Li J."/>
            <person name="Wang J."/>
            <person name="Deng Y."/>
            <person name="Ran L."/>
            <person name="Shi X."/>
            <person name="Wang X."/>
            <person name="Wu Q."/>
            <person name="Li C."/>
            <person name="Ren X."/>
            <person name="Wang J."/>
            <person name="Wang X."/>
            <person name="Li D."/>
            <person name="Liu D."/>
            <person name="Zhang X."/>
            <person name="Ji Z."/>
            <person name="Zhao W."/>
            <person name="Sun Y."/>
            <person name="Zhang Z."/>
            <person name="Bao J."/>
            <person name="Han Y."/>
            <person name="Dong L."/>
            <person name="Ji J."/>
            <person name="Chen P."/>
            <person name="Wu S."/>
            <person name="Liu J."/>
            <person name="Xiao Y."/>
            <person name="Bu D."/>
            <person name="Tan J."/>
            <person name="Yang L."/>
            <person name="Ye C."/>
            <person name="Zhang J."/>
            <person name="Xu J."/>
            <person name="Zhou Y."/>
            <person name="Yu Y."/>
            <person name="Zhang B."/>
            <person name="Zhuang S."/>
            <person name="Wei H."/>
            <person name="Liu B."/>
            <person name="Lei M."/>
            <person name="Yu H."/>
            <person name="Li Y."/>
            <person name="Xu H."/>
            <person name="Wei S."/>
            <person name="He X."/>
            <person name="Fang L."/>
            <person name="Zhang Z."/>
            <person name="Zhang Y."/>
            <person name="Huang X."/>
            <person name="Su Z."/>
            <person name="Tong W."/>
            <person name="Li J."/>
            <person name="Tong Z."/>
            <person name="Li S."/>
            <person name="Ye J."/>
            <person name="Wang L."/>
            <person name="Fang L."/>
            <person name="Lei T."/>
            <person name="Chen C."/>
            <person name="Chen H."/>
            <person name="Xu Z."/>
            <person name="Li H."/>
            <person name="Huang H."/>
            <person name="Zhang F."/>
            <person name="Xu H."/>
            <person name="Li N."/>
            <person name="Zhao C."/>
            <person name="Li S."/>
            <person name="Dong L."/>
            <person name="Huang Y."/>
            <person name="Li L."/>
            <person name="Xi Y."/>
            <person name="Qi Q."/>
            <person name="Li W."/>
            <person name="Zhang B."/>
            <person name="Hu W."/>
            <person name="Zhang Y."/>
            <person name="Tian X."/>
            <person name="Jiao Y."/>
            <person name="Liang X."/>
            <person name="Jin J."/>
            <person name="Gao L."/>
            <person name="Zheng W."/>
            <person name="Hao B."/>
            <person name="Liu S."/>
            <person name="Wang W."/>
            <person name="Yuan L."/>
            <person name="Cao M."/>
            <person name="McDermott J."/>
            <person name="Samudrala R."/>
            <person name="Wang J."/>
            <person name="Wong G.K."/>
            <person name="Yang H."/>
        </authorList>
    </citation>
    <scope>NUCLEOTIDE SEQUENCE [LARGE SCALE GENOMIC DNA]</scope>
    <source>
        <strain evidence="7">cv. 93-11</strain>
    </source>
</reference>
<feature type="domain" description="EGF-like calcium-binding" evidence="5">
    <location>
        <begin position="305"/>
        <end position="347"/>
    </location>
</feature>
<keyword evidence="2 4" id="KW-0732">Signal</keyword>
<dbReference type="Gene3D" id="2.10.25.10">
    <property type="entry name" value="Laminin"/>
    <property type="match status" value="1"/>
</dbReference>
<evidence type="ECO:0000313" key="7">
    <source>
        <dbReference type="Proteomes" id="UP000007015"/>
    </source>
</evidence>
<sequence length="488" mass="51731">MQLQKLAAIFLVSLGHAALLGAVGALAPPPGSSNCSTACGGVDIPYPFGIGPAGCALPGFELTCRDTNNGKKPFLGHGHFELAGVSLPDGQVHVWKYNISSYCNDTNNTQTNVDVVRFADPYRISQAGNVFTVVGCKAVAIIGVGDDFARFLSGCAATNCGRHGDRLADGACSGAGCCQTTVTKGYSAYVVEFTDYSTVFNSSKDIYNVSRCSYAALMESSSFDFQTSYATSSEFFDANGGRVPMVVEWAVRNASNCVEAQKNRDSYACVSMNSVCVNSSSGPGYICNCAKGFDGNPYLRNGCQDIDECKEPKKYPCYGNCKNILGYFDCTCPKGTRGNASVEGACQKIILTSGTRIAIGVVAGALVALFGFLGWEEAMANDTLVELLDSDIVDEASMRVIHHAAVLASQCLVVPGTTRPTMMLVATELRQLAQADEVQQRPQPPLVLEDLSFAGMGRTSMSTSYSGSNTSGVYSIQKKAVLSIEFAR</sequence>
<dbReference type="InterPro" id="IPR001881">
    <property type="entry name" value="EGF-like_Ca-bd_dom"/>
</dbReference>
<dbReference type="SUPFAM" id="SSF57196">
    <property type="entry name" value="EGF/Laminin"/>
    <property type="match status" value="1"/>
</dbReference>
<feature type="signal peptide" evidence="4">
    <location>
        <begin position="1"/>
        <end position="17"/>
    </location>
</feature>
<keyword evidence="7" id="KW-1185">Reference proteome</keyword>
<dbReference type="Pfam" id="PF13947">
    <property type="entry name" value="GUB_WAK_bind"/>
    <property type="match status" value="1"/>
</dbReference>
<gene>
    <name evidence="6" type="ORF">OsI_15523</name>
</gene>
<dbReference type="EMBL" id="CM000129">
    <property type="protein sequence ID" value="EEC77104.1"/>
    <property type="molecule type" value="Genomic_DNA"/>
</dbReference>
<dbReference type="InterPro" id="IPR018097">
    <property type="entry name" value="EGF_Ca-bd_CS"/>
</dbReference>
<dbReference type="AlphaFoldDB" id="B8ASS5"/>
<dbReference type="GO" id="GO:0016020">
    <property type="term" value="C:membrane"/>
    <property type="evidence" value="ECO:0007669"/>
    <property type="project" value="UniProtKB-SubCell"/>
</dbReference>
<evidence type="ECO:0000313" key="6">
    <source>
        <dbReference type="EMBL" id="EEC77104.1"/>
    </source>
</evidence>
<evidence type="ECO:0000256" key="3">
    <source>
        <dbReference type="ARBA" id="ARBA00023157"/>
    </source>
</evidence>
<dbReference type="OMA" id="HENCTMS"/>
<keyword evidence="3" id="KW-1015">Disulfide bond</keyword>